<dbReference type="AlphaFoldDB" id="A0A8J7GST7"/>
<evidence type="ECO:0000313" key="3">
    <source>
        <dbReference type="EMBL" id="MBG6139235.1"/>
    </source>
</evidence>
<feature type="chain" id="PRO_5035308154" evidence="1">
    <location>
        <begin position="27"/>
        <end position="385"/>
    </location>
</feature>
<feature type="domain" description="M23ase beta-sheet core" evidence="2">
    <location>
        <begin position="252"/>
        <end position="362"/>
    </location>
</feature>
<name>A0A8J7GST7_9ACTN</name>
<dbReference type="RefSeq" id="WP_197005912.1">
    <property type="nucleotide sequence ID" value="NZ_BONS01000012.1"/>
</dbReference>
<dbReference type="CDD" id="cd12797">
    <property type="entry name" value="M23_peptidase"/>
    <property type="match status" value="1"/>
</dbReference>
<dbReference type="GO" id="GO:0004222">
    <property type="term" value="F:metalloendopeptidase activity"/>
    <property type="evidence" value="ECO:0007669"/>
    <property type="project" value="TreeGrafter"/>
</dbReference>
<dbReference type="EMBL" id="JADOUF010000001">
    <property type="protein sequence ID" value="MBG6139235.1"/>
    <property type="molecule type" value="Genomic_DNA"/>
</dbReference>
<dbReference type="Pfam" id="PF01551">
    <property type="entry name" value="Peptidase_M23"/>
    <property type="match status" value="1"/>
</dbReference>
<keyword evidence="4" id="KW-1185">Reference proteome</keyword>
<evidence type="ECO:0000259" key="2">
    <source>
        <dbReference type="Pfam" id="PF01551"/>
    </source>
</evidence>
<dbReference type="InterPro" id="IPR016047">
    <property type="entry name" value="M23ase_b-sheet_dom"/>
</dbReference>
<sequence length="385" mass="40047">MKRRLIISAVLAGVLILLCCAGGTAAALLGGLNGDPNDPRLNLAACGAGTTINLDRLPTLSELSPAEMRNAAMIVQEGQRLAIPPRAWVIAMGTALQESNLHNLANSNVPRSLGIPHEGVGRDHDSVGLFQQRPLPPDGAGGWGTVDELMTPATSARKFYEKLRGIPGWEKMRLTEAAQRVQVSAFPEAYQKWEPLAAAIVDSLTGGAARAPGAADPAALGCAPGGVITAGGWTTPVSDQVGSRFGPRDSSFHYGVDLSSPYRTPIRAAAAGIVMTAECNAHSGTGPMSCDVDGGIWVSGCGWYVEIKHADNVATRYCHMIQRPPVRVGQLVSAGEVIGLSGSSGNSSGPHLHFEVHLGGDMSNSGAVDPVPYMAAKGAPLKDVR</sequence>
<dbReference type="SUPFAM" id="SSF51261">
    <property type="entry name" value="Duplicated hybrid motif"/>
    <property type="match status" value="1"/>
</dbReference>
<dbReference type="PANTHER" id="PTHR21666:SF270">
    <property type="entry name" value="MUREIN HYDROLASE ACTIVATOR ENVC"/>
    <property type="match status" value="1"/>
</dbReference>
<evidence type="ECO:0000313" key="4">
    <source>
        <dbReference type="Proteomes" id="UP000622552"/>
    </source>
</evidence>
<keyword evidence="3" id="KW-0378">Hydrolase</keyword>
<dbReference type="Proteomes" id="UP000622552">
    <property type="component" value="Unassembled WGS sequence"/>
</dbReference>
<feature type="signal peptide" evidence="1">
    <location>
        <begin position="1"/>
        <end position="26"/>
    </location>
</feature>
<comment type="caution">
    <text evidence="3">The sequence shown here is derived from an EMBL/GenBank/DDBJ whole genome shotgun (WGS) entry which is preliminary data.</text>
</comment>
<proteinExistence type="predicted"/>
<keyword evidence="1" id="KW-0732">Signal</keyword>
<evidence type="ECO:0000256" key="1">
    <source>
        <dbReference type="SAM" id="SignalP"/>
    </source>
</evidence>
<organism evidence="3 4">
    <name type="scientific">Longispora fulva</name>
    <dbReference type="NCBI Taxonomy" id="619741"/>
    <lineage>
        <taxon>Bacteria</taxon>
        <taxon>Bacillati</taxon>
        <taxon>Actinomycetota</taxon>
        <taxon>Actinomycetes</taxon>
        <taxon>Micromonosporales</taxon>
        <taxon>Micromonosporaceae</taxon>
        <taxon>Longispora</taxon>
    </lineage>
</organism>
<dbReference type="InterPro" id="IPR011055">
    <property type="entry name" value="Dup_hybrid_motif"/>
</dbReference>
<dbReference type="PANTHER" id="PTHR21666">
    <property type="entry name" value="PEPTIDASE-RELATED"/>
    <property type="match status" value="1"/>
</dbReference>
<dbReference type="Gene3D" id="2.70.70.10">
    <property type="entry name" value="Glucose Permease (Domain IIA)"/>
    <property type="match status" value="1"/>
</dbReference>
<reference evidence="3" key="1">
    <citation type="submission" date="2020-11" db="EMBL/GenBank/DDBJ databases">
        <title>Sequencing the genomes of 1000 actinobacteria strains.</title>
        <authorList>
            <person name="Klenk H.-P."/>
        </authorList>
    </citation>
    <scope>NUCLEOTIDE SEQUENCE</scope>
    <source>
        <strain evidence="3">DSM 45356</strain>
    </source>
</reference>
<dbReference type="InterPro" id="IPR050570">
    <property type="entry name" value="Cell_wall_metabolism_enzyme"/>
</dbReference>
<gene>
    <name evidence="3" type="ORF">IW245_005429</name>
</gene>
<accession>A0A8J7GST7</accession>
<protein>
    <submittedName>
        <fullName evidence="3">Murein DD-endopeptidase MepM/ murein hydrolase activator NlpD</fullName>
    </submittedName>
</protein>